<dbReference type="GO" id="GO:0005886">
    <property type="term" value="C:plasma membrane"/>
    <property type="evidence" value="ECO:0007669"/>
    <property type="project" value="UniProtKB-SubCell"/>
</dbReference>
<feature type="transmembrane region" description="Helical" evidence="7">
    <location>
        <begin position="141"/>
        <end position="166"/>
    </location>
</feature>
<evidence type="ECO:0000313" key="10">
    <source>
        <dbReference type="Proteomes" id="UP000253951"/>
    </source>
</evidence>
<feature type="transmembrane region" description="Helical" evidence="7">
    <location>
        <begin position="186"/>
        <end position="207"/>
    </location>
</feature>
<feature type="domain" description="MotA/TolQ/ExbB proton channel" evidence="8">
    <location>
        <begin position="100"/>
        <end position="222"/>
    </location>
</feature>
<evidence type="ECO:0000256" key="3">
    <source>
        <dbReference type="ARBA" id="ARBA00022692"/>
    </source>
</evidence>
<sequence length="236" mass="25561">MLNIQNPDSLAVANEALLEGGEETVEKTLSIWDLLTSGGIGGQIIVIVLALLLFVAIYLYIERTLALKEASKIDKGFMNQIRDHITNRRFDSAKLLCQHTNSPVSRLVEKGISRIGKPLEDINTAIENAGKLEVYKLEKNVSILATISGAGPMIGFLGTVVGMILVFFEIEKGGGQIQIDLLAGGIYTAMTTTVVGLIVGVFAYIGYNHLVVKTDKIVNQMEATAVEFLDLLNDPV</sequence>
<keyword evidence="10" id="KW-1185">Reference proteome</keyword>
<gene>
    <name evidence="9" type="ORF">DVK85_12080</name>
</gene>
<keyword evidence="5 7" id="KW-0472">Membrane</keyword>
<dbReference type="GO" id="GO:0017038">
    <property type="term" value="P:protein import"/>
    <property type="evidence" value="ECO:0007669"/>
    <property type="project" value="TreeGrafter"/>
</dbReference>
<keyword evidence="6" id="KW-0653">Protein transport</keyword>
<evidence type="ECO:0000256" key="5">
    <source>
        <dbReference type="ARBA" id="ARBA00023136"/>
    </source>
</evidence>
<dbReference type="Pfam" id="PF01618">
    <property type="entry name" value="MotA_ExbB"/>
    <property type="match status" value="1"/>
</dbReference>
<dbReference type="InterPro" id="IPR002898">
    <property type="entry name" value="MotA_ExbB_proton_chnl"/>
</dbReference>
<feature type="transmembrane region" description="Helical" evidence="7">
    <location>
        <begin position="40"/>
        <end position="61"/>
    </location>
</feature>
<dbReference type="AlphaFoldDB" id="A0A345HEB5"/>
<keyword evidence="4 7" id="KW-1133">Transmembrane helix</keyword>
<dbReference type="KEGG" id="fat:DVK85_12080"/>
<evidence type="ECO:0000256" key="7">
    <source>
        <dbReference type="SAM" id="Phobius"/>
    </source>
</evidence>
<accession>A0A345HEB5</accession>
<comment type="subcellular location">
    <subcellularLocation>
        <location evidence="1">Cell membrane</location>
        <topology evidence="1">Multi-pass membrane protein</topology>
    </subcellularLocation>
    <subcellularLocation>
        <location evidence="6">Membrane</location>
        <topology evidence="6">Multi-pass membrane protein</topology>
    </subcellularLocation>
</comment>
<dbReference type="InterPro" id="IPR050790">
    <property type="entry name" value="ExbB/TolQ_transport"/>
</dbReference>
<protein>
    <submittedName>
        <fullName evidence="9">MotA/TolQ/ExbB proton channel family protein</fullName>
    </submittedName>
</protein>
<evidence type="ECO:0000256" key="2">
    <source>
        <dbReference type="ARBA" id="ARBA00022475"/>
    </source>
</evidence>
<evidence type="ECO:0000256" key="4">
    <source>
        <dbReference type="ARBA" id="ARBA00022989"/>
    </source>
</evidence>
<reference evidence="9 10" key="1">
    <citation type="submission" date="2018-07" db="EMBL/GenBank/DDBJ databases">
        <title>Complete genome sequence of Flavobacterium arcticum type strain SM1502T.</title>
        <authorList>
            <person name="Li Y."/>
            <person name="Li D.-D."/>
        </authorList>
    </citation>
    <scope>NUCLEOTIDE SEQUENCE [LARGE SCALE GENOMIC DNA]</scope>
    <source>
        <strain evidence="9 10">SM1502</strain>
    </source>
</reference>
<dbReference type="PANTHER" id="PTHR30625">
    <property type="entry name" value="PROTEIN TOLQ"/>
    <property type="match status" value="1"/>
</dbReference>
<dbReference type="RefSeq" id="WP_114678683.1">
    <property type="nucleotide sequence ID" value="NZ_CP031188.1"/>
</dbReference>
<dbReference type="PANTHER" id="PTHR30625:SF17">
    <property type="entry name" value="TOLQ-RELATED"/>
    <property type="match status" value="1"/>
</dbReference>
<dbReference type="Proteomes" id="UP000253951">
    <property type="component" value="Chromosome"/>
</dbReference>
<evidence type="ECO:0000256" key="1">
    <source>
        <dbReference type="ARBA" id="ARBA00004651"/>
    </source>
</evidence>
<keyword evidence="6" id="KW-0813">Transport</keyword>
<evidence type="ECO:0000256" key="6">
    <source>
        <dbReference type="RuleBase" id="RU004057"/>
    </source>
</evidence>
<keyword evidence="2" id="KW-1003">Cell membrane</keyword>
<comment type="similarity">
    <text evidence="6">Belongs to the exbB/tolQ family.</text>
</comment>
<keyword evidence="3 7" id="KW-0812">Transmembrane</keyword>
<dbReference type="OrthoDB" id="4045at2"/>
<proteinExistence type="inferred from homology"/>
<evidence type="ECO:0000259" key="8">
    <source>
        <dbReference type="Pfam" id="PF01618"/>
    </source>
</evidence>
<name>A0A345HEB5_9FLAO</name>
<evidence type="ECO:0000313" key="9">
    <source>
        <dbReference type="EMBL" id="AXG74925.1"/>
    </source>
</evidence>
<dbReference type="EMBL" id="CP031188">
    <property type="protein sequence ID" value="AXG74925.1"/>
    <property type="molecule type" value="Genomic_DNA"/>
</dbReference>
<organism evidence="9 10">
    <name type="scientific">Flavobacterium arcticum</name>
    <dbReference type="NCBI Taxonomy" id="1784713"/>
    <lineage>
        <taxon>Bacteria</taxon>
        <taxon>Pseudomonadati</taxon>
        <taxon>Bacteroidota</taxon>
        <taxon>Flavobacteriia</taxon>
        <taxon>Flavobacteriales</taxon>
        <taxon>Flavobacteriaceae</taxon>
        <taxon>Flavobacterium</taxon>
    </lineage>
</organism>